<reference evidence="3 4" key="1">
    <citation type="submission" date="2018-07" db="EMBL/GenBank/DDBJ databases">
        <title>Genomic Encyclopedia of Type Strains, Phase IV (KMG-IV): sequencing the most valuable type-strain genomes for metagenomic binning, comparative biology and taxonomic classification.</title>
        <authorList>
            <person name="Goeker M."/>
        </authorList>
    </citation>
    <scope>NUCLEOTIDE SEQUENCE [LARGE SCALE GENOMIC DNA]</scope>
    <source>
        <strain evidence="3 4">DSM 44952</strain>
    </source>
</reference>
<evidence type="ECO:0000313" key="3">
    <source>
        <dbReference type="EMBL" id="RDI55872.1"/>
    </source>
</evidence>
<dbReference type="EMBL" id="QQAZ01000001">
    <property type="protein sequence ID" value="RDI55872.1"/>
    <property type="molecule type" value="Genomic_DNA"/>
</dbReference>
<evidence type="ECO:0000313" key="4">
    <source>
        <dbReference type="Proteomes" id="UP000255355"/>
    </source>
</evidence>
<feature type="transmembrane region" description="Helical" evidence="2">
    <location>
        <begin position="147"/>
        <end position="169"/>
    </location>
</feature>
<accession>A0A370HFN9</accession>
<proteinExistence type="predicted"/>
<protein>
    <recommendedName>
        <fullName evidence="5">Sodium:proton antiporter</fullName>
    </recommendedName>
</protein>
<evidence type="ECO:0000256" key="1">
    <source>
        <dbReference type="SAM" id="MobiDB-lite"/>
    </source>
</evidence>
<organism evidence="3 4">
    <name type="scientific">Nocardia mexicana</name>
    <dbReference type="NCBI Taxonomy" id="279262"/>
    <lineage>
        <taxon>Bacteria</taxon>
        <taxon>Bacillati</taxon>
        <taxon>Actinomycetota</taxon>
        <taxon>Actinomycetes</taxon>
        <taxon>Mycobacteriales</taxon>
        <taxon>Nocardiaceae</taxon>
        <taxon>Nocardia</taxon>
    </lineage>
</organism>
<name>A0A370HFN9_9NOCA</name>
<dbReference type="Pfam" id="PF19853">
    <property type="entry name" value="DUF6328"/>
    <property type="match status" value="1"/>
</dbReference>
<evidence type="ECO:0000256" key="2">
    <source>
        <dbReference type="SAM" id="Phobius"/>
    </source>
</evidence>
<feature type="region of interest" description="Disordered" evidence="1">
    <location>
        <begin position="1"/>
        <end position="36"/>
    </location>
</feature>
<keyword evidence="2" id="KW-0472">Membrane</keyword>
<keyword evidence="2" id="KW-1133">Transmembrane helix</keyword>
<keyword evidence="2" id="KW-0812">Transmembrane</keyword>
<evidence type="ECO:0008006" key="5">
    <source>
        <dbReference type="Google" id="ProtNLM"/>
    </source>
</evidence>
<dbReference type="STRING" id="1210089.GCA_001613165_02007"/>
<feature type="transmembrane region" description="Helical" evidence="2">
    <location>
        <begin position="175"/>
        <end position="193"/>
    </location>
</feature>
<feature type="transmembrane region" description="Helical" evidence="2">
    <location>
        <begin position="105"/>
        <end position="126"/>
    </location>
</feature>
<gene>
    <name evidence="3" type="ORF">DFR68_101708</name>
</gene>
<comment type="caution">
    <text evidence="3">The sequence shown here is derived from an EMBL/GenBank/DDBJ whole genome shotgun (WGS) entry which is preliminary data.</text>
</comment>
<sequence length="207" mass="22591">MPAGRVRDQGNDERNGNAEEESAHPLAQGPGYGPREIATVTGDPAEGGWNWQARHETETQRLDRQWATLIQETRVVQTGVQLLTGLLLTVPFQERFEDVSTPLRWLYLATATASVAATVFLVAPVSAHRMLFRRHRLSRAVADAHRFAIIGLALLGLALTGVMVLIFGFVAGPPAGAVAGAAFAVLFLAVWVVHPWRQRRASAPRDE</sequence>
<dbReference type="Proteomes" id="UP000255355">
    <property type="component" value="Unassembled WGS sequence"/>
</dbReference>
<dbReference type="InterPro" id="IPR046291">
    <property type="entry name" value="DUF6328"/>
</dbReference>
<keyword evidence="4" id="KW-1185">Reference proteome</keyword>
<dbReference type="AlphaFoldDB" id="A0A370HFN9"/>
<feature type="compositionally biased region" description="Basic and acidic residues" evidence="1">
    <location>
        <begin position="1"/>
        <end position="23"/>
    </location>
</feature>